<feature type="chain" id="PRO_5035755568" description="Antistasin-like domain-containing protein" evidence="3">
    <location>
        <begin position="23"/>
        <end position="190"/>
    </location>
</feature>
<evidence type="ECO:0000256" key="3">
    <source>
        <dbReference type="SAM" id="SignalP"/>
    </source>
</evidence>
<proteinExistence type="predicted"/>
<organism evidence="5 6">
    <name type="scientific">Candidula unifasciata</name>
    <dbReference type="NCBI Taxonomy" id="100452"/>
    <lineage>
        <taxon>Eukaryota</taxon>
        <taxon>Metazoa</taxon>
        <taxon>Spiralia</taxon>
        <taxon>Lophotrochozoa</taxon>
        <taxon>Mollusca</taxon>
        <taxon>Gastropoda</taxon>
        <taxon>Heterobranchia</taxon>
        <taxon>Euthyneura</taxon>
        <taxon>Panpulmonata</taxon>
        <taxon>Eupulmonata</taxon>
        <taxon>Stylommatophora</taxon>
        <taxon>Helicina</taxon>
        <taxon>Helicoidea</taxon>
        <taxon>Geomitridae</taxon>
        <taxon>Candidula</taxon>
    </lineage>
</organism>
<dbReference type="Pfam" id="PF02822">
    <property type="entry name" value="Antistasin"/>
    <property type="match status" value="1"/>
</dbReference>
<evidence type="ECO:0000313" key="5">
    <source>
        <dbReference type="EMBL" id="CAG5125510.1"/>
    </source>
</evidence>
<dbReference type="AlphaFoldDB" id="A0A8S3ZCG4"/>
<dbReference type="OrthoDB" id="6161044at2759"/>
<dbReference type="EMBL" id="CAJHNH020002079">
    <property type="protein sequence ID" value="CAG5125510.1"/>
    <property type="molecule type" value="Genomic_DNA"/>
</dbReference>
<feature type="domain" description="Antistasin-like" evidence="4">
    <location>
        <begin position="159"/>
        <end position="183"/>
    </location>
</feature>
<evidence type="ECO:0000313" key="6">
    <source>
        <dbReference type="Proteomes" id="UP000678393"/>
    </source>
</evidence>
<comment type="caution">
    <text evidence="5">The sequence shown here is derived from an EMBL/GenBank/DDBJ whole genome shotgun (WGS) entry which is preliminary data.</text>
</comment>
<keyword evidence="2" id="KW-0722">Serine protease inhibitor</keyword>
<dbReference type="InterPro" id="IPR004094">
    <property type="entry name" value="Antistasin-like"/>
</dbReference>
<dbReference type="GO" id="GO:0004867">
    <property type="term" value="F:serine-type endopeptidase inhibitor activity"/>
    <property type="evidence" value="ECO:0007669"/>
    <property type="project" value="UniProtKB-KW"/>
</dbReference>
<dbReference type="Proteomes" id="UP000678393">
    <property type="component" value="Unassembled WGS sequence"/>
</dbReference>
<dbReference type="Gene3D" id="2.10.22.10">
    <property type="entry name" value="Antistasin, domain 1"/>
    <property type="match status" value="3"/>
</dbReference>
<keyword evidence="6" id="KW-1185">Reference proteome</keyword>
<reference evidence="5" key="1">
    <citation type="submission" date="2021-04" db="EMBL/GenBank/DDBJ databases">
        <authorList>
            <consortium name="Molecular Ecology Group"/>
        </authorList>
    </citation>
    <scope>NUCLEOTIDE SEQUENCE</scope>
</reference>
<dbReference type="PROSITE" id="PS51257">
    <property type="entry name" value="PROKAR_LIPOPROTEIN"/>
    <property type="match status" value="1"/>
</dbReference>
<dbReference type="InterPro" id="IPR011061">
    <property type="entry name" value="Hirudin/antistatin"/>
</dbReference>
<evidence type="ECO:0000256" key="1">
    <source>
        <dbReference type="ARBA" id="ARBA00022690"/>
    </source>
</evidence>
<name>A0A8S3ZCG4_9EUPU</name>
<gene>
    <name evidence="5" type="ORF">CUNI_LOCUS11068</name>
</gene>
<accession>A0A8S3ZCG4</accession>
<keyword evidence="3" id="KW-0732">Signal</keyword>
<keyword evidence="1" id="KW-0646">Protease inhibitor</keyword>
<dbReference type="SUPFAM" id="SSF57262">
    <property type="entry name" value="Leech antihemostatic proteins"/>
    <property type="match status" value="2"/>
</dbReference>
<evidence type="ECO:0000256" key="2">
    <source>
        <dbReference type="ARBA" id="ARBA00022900"/>
    </source>
</evidence>
<protein>
    <recommendedName>
        <fullName evidence="4">Antistasin-like domain-containing protein</fullName>
    </recommendedName>
</protein>
<sequence>MDLKIISFVMFLTFQLLTGCDATSILYRPQPCRLSRCPRGQLLDIATCRCVLVTQLPVNTRATCQNLFCPLALFPCTSYKTDTRGCKTCECRCFASVCPKHCPLGTEYTTDTNGCKVCKCRSQSVKHVCRNEPCGAFCPTGLHVDQFGCQLCRCKPKSCGGLCRNLCPFGRVMDAAGCPTCTCLDSPVGH</sequence>
<evidence type="ECO:0000259" key="4">
    <source>
        <dbReference type="Pfam" id="PF02822"/>
    </source>
</evidence>
<feature type="signal peptide" evidence="3">
    <location>
        <begin position="1"/>
        <end position="22"/>
    </location>
</feature>